<accession>A0A1F6AHU2</accession>
<evidence type="ECO:0000313" key="3">
    <source>
        <dbReference type="Proteomes" id="UP000178759"/>
    </source>
</evidence>
<protein>
    <submittedName>
        <fullName evidence="2">Uncharacterized protein</fullName>
    </submittedName>
</protein>
<feature type="region of interest" description="Disordered" evidence="1">
    <location>
        <begin position="60"/>
        <end position="115"/>
    </location>
</feature>
<evidence type="ECO:0000313" key="2">
    <source>
        <dbReference type="EMBL" id="OGG23837.1"/>
    </source>
</evidence>
<comment type="caution">
    <text evidence="2">The sequence shown here is derived from an EMBL/GenBank/DDBJ whole genome shotgun (WGS) entry which is preliminary data.</text>
</comment>
<name>A0A1F6AHU2_9BACT</name>
<dbReference type="EMBL" id="MFJV01000001">
    <property type="protein sequence ID" value="OGG23837.1"/>
    <property type="molecule type" value="Genomic_DNA"/>
</dbReference>
<dbReference type="STRING" id="1798392.A3A79_01375"/>
<sequence length="115" mass="13257">MSPEYQRWNQVPEELRAQLKQLAAASISRLINEGFSFIVNGHGIKIEHDLTLLSDTQRADARKQNSSRHVMLPLRGSSPKKVENHPIFNTAQETPSFKTGHNVKPRNPWHRRRII</sequence>
<feature type="compositionally biased region" description="Polar residues" evidence="1">
    <location>
        <begin position="87"/>
        <end position="99"/>
    </location>
</feature>
<organism evidence="2 3">
    <name type="scientific">Candidatus Gottesmanbacteria bacterium RIFCSPLOWO2_01_FULL_43_11b</name>
    <dbReference type="NCBI Taxonomy" id="1798392"/>
    <lineage>
        <taxon>Bacteria</taxon>
        <taxon>Candidatus Gottesmaniibacteriota</taxon>
    </lineage>
</organism>
<dbReference type="Proteomes" id="UP000178759">
    <property type="component" value="Unassembled WGS sequence"/>
</dbReference>
<dbReference type="AlphaFoldDB" id="A0A1F6AHU2"/>
<gene>
    <name evidence="2" type="ORF">A3A79_01375</name>
</gene>
<feature type="compositionally biased region" description="Basic residues" evidence="1">
    <location>
        <begin position="101"/>
        <end position="115"/>
    </location>
</feature>
<evidence type="ECO:0000256" key="1">
    <source>
        <dbReference type="SAM" id="MobiDB-lite"/>
    </source>
</evidence>
<reference evidence="2 3" key="1">
    <citation type="journal article" date="2016" name="Nat. Commun.">
        <title>Thousands of microbial genomes shed light on interconnected biogeochemical processes in an aquifer system.</title>
        <authorList>
            <person name="Anantharaman K."/>
            <person name="Brown C.T."/>
            <person name="Hug L.A."/>
            <person name="Sharon I."/>
            <person name="Castelle C.J."/>
            <person name="Probst A.J."/>
            <person name="Thomas B.C."/>
            <person name="Singh A."/>
            <person name="Wilkins M.J."/>
            <person name="Karaoz U."/>
            <person name="Brodie E.L."/>
            <person name="Williams K.H."/>
            <person name="Hubbard S.S."/>
            <person name="Banfield J.F."/>
        </authorList>
    </citation>
    <scope>NUCLEOTIDE SEQUENCE [LARGE SCALE GENOMIC DNA]</scope>
</reference>
<proteinExistence type="predicted"/>